<feature type="transmembrane region" description="Helical" evidence="7">
    <location>
        <begin position="35"/>
        <end position="59"/>
    </location>
</feature>
<comment type="similarity">
    <text evidence="2 6">Belongs to the CDC50/LEM3 family.</text>
</comment>
<reference evidence="8" key="1">
    <citation type="submission" date="2023-07" db="EMBL/GenBank/DDBJ databases">
        <authorList>
            <consortium name="AG Swart"/>
            <person name="Singh M."/>
            <person name="Singh A."/>
            <person name="Seah K."/>
            <person name="Emmerich C."/>
        </authorList>
    </citation>
    <scope>NUCLEOTIDE SEQUENCE</scope>
    <source>
        <strain evidence="8">DP1</strain>
    </source>
</reference>
<dbReference type="EMBL" id="CAMPGE010015115">
    <property type="protein sequence ID" value="CAI2373757.1"/>
    <property type="molecule type" value="Genomic_DNA"/>
</dbReference>
<keyword evidence="3 7" id="KW-0812">Transmembrane</keyword>
<dbReference type="InterPro" id="IPR005045">
    <property type="entry name" value="CDC50/LEM3_fam"/>
</dbReference>
<dbReference type="PANTHER" id="PTHR10926">
    <property type="entry name" value="CELL CYCLE CONTROL PROTEIN 50"/>
    <property type="match status" value="1"/>
</dbReference>
<organism evidence="8 9">
    <name type="scientific">Euplotes crassus</name>
    <dbReference type="NCBI Taxonomy" id="5936"/>
    <lineage>
        <taxon>Eukaryota</taxon>
        <taxon>Sar</taxon>
        <taxon>Alveolata</taxon>
        <taxon>Ciliophora</taxon>
        <taxon>Intramacronucleata</taxon>
        <taxon>Spirotrichea</taxon>
        <taxon>Hypotrichia</taxon>
        <taxon>Euplotida</taxon>
        <taxon>Euplotidae</taxon>
        <taxon>Moneuplotes</taxon>
    </lineage>
</organism>
<keyword evidence="5 6" id="KW-0472">Membrane</keyword>
<evidence type="ECO:0000256" key="4">
    <source>
        <dbReference type="ARBA" id="ARBA00022989"/>
    </source>
</evidence>
<keyword evidence="4 7" id="KW-1133">Transmembrane helix</keyword>
<dbReference type="PANTHER" id="PTHR10926:SF0">
    <property type="entry name" value="CDC50, ISOFORM A"/>
    <property type="match status" value="1"/>
</dbReference>
<protein>
    <recommendedName>
        <fullName evidence="10">ALA-interacting subunit</fullName>
    </recommendedName>
</protein>
<feature type="transmembrane region" description="Helical" evidence="7">
    <location>
        <begin position="274"/>
        <end position="296"/>
    </location>
</feature>
<evidence type="ECO:0000256" key="6">
    <source>
        <dbReference type="PIRNR" id="PIRNR015840"/>
    </source>
</evidence>
<evidence type="ECO:0000256" key="5">
    <source>
        <dbReference type="ARBA" id="ARBA00023136"/>
    </source>
</evidence>
<evidence type="ECO:0000256" key="7">
    <source>
        <dbReference type="SAM" id="Phobius"/>
    </source>
</evidence>
<dbReference type="GO" id="GO:0005886">
    <property type="term" value="C:plasma membrane"/>
    <property type="evidence" value="ECO:0007669"/>
    <property type="project" value="TreeGrafter"/>
</dbReference>
<dbReference type="GO" id="GO:0005783">
    <property type="term" value="C:endoplasmic reticulum"/>
    <property type="evidence" value="ECO:0007669"/>
    <property type="project" value="TreeGrafter"/>
</dbReference>
<evidence type="ECO:0008006" key="10">
    <source>
        <dbReference type="Google" id="ProtNLM"/>
    </source>
</evidence>
<sequence>MENDELLKAKEKKKRLEGNRFKQQTLPAWRPVPTIVSSMITFLVFGVIFLTFGIVLIEFTKDIVEVEYRYDNNCAVGSSCTHTLNIPEDMEQPIMVYYKIDNFFQNHRRYLKSINYSQLKGQNKGVGSLGSCDPIITNKDLGRSTSYGGTPLDPDAPANPCGLIAKTLFTDTYSISDYSIDETNIAWDSDVDDTFGQPANASNIQWVSSIDEHFIVWMRTAGMPNFRKLWGRIRTDIPKGSIALTVNNNYDVSSFDGKKTFILSTTNAFGGKNYLLAICSLVAGSLCFIFALANYLGSWVLKNNKAANEGNNNLHVD</sequence>
<evidence type="ECO:0000256" key="1">
    <source>
        <dbReference type="ARBA" id="ARBA00004141"/>
    </source>
</evidence>
<evidence type="ECO:0000256" key="3">
    <source>
        <dbReference type="ARBA" id="ARBA00022692"/>
    </source>
</evidence>
<accession>A0AAD1XJD5</accession>
<gene>
    <name evidence="8" type="ORF">ECRASSUSDP1_LOCUS15105</name>
</gene>
<evidence type="ECO:0000313" key="9">
    <source>
        <dbReference type="Proteomes" id="UP001295684"/>
    </source>
</evidence>
<dbReference type="PIRSF" id="PIRSF015840">
    <property type="entry name" value="DUF284_TM_euk"/>
    <property type="match status" value="1"/>
</dbReference>
<evidence type="ECO:0000256" key="2">
    <source>
        <dbReference type="ARBA" id="ARBA00009457"/>
    </source>
</evidence>
<dbReference type="Proteomes" id="UP001295684">
    <property type="component" value="Unassembled WGS sequence"/>
</dbReference>
<dbReference type="Pfam" id="PF03381">
    <property type="entry name" value="CDC50"/>
    <property type="match status" value="1"/>
</dbReference>
<evidence type="ECO:0000313" key="8">
    <source>
        <dbReference type="EMBL" id="CAI2373757.1"/>
    </source>
</evidence>
<comment type="caution">
    <text evidence="8">The sequence shown here is derived from an EMBL/GenBank/DDBJ whole genome shotgun (WGS) entry which is preliminary data.</text>
</comment>
<keyword evidence="9" id="KW-1185">Reference proteome</keyword>
<name>A0AAD1XJD5_EUPCR</name>
<dbReference type="AlphaFoldDB" id="A0AAD1XJD5"/>
<comment type="subcellular location">
    <subcellularLocation>
        <location evidence="1">Membrane</location>
        <topology evidence="1">Multi-pass membrane protein</topology>
    </subcellularLocation>
</comment>
<proteinExistence type="inferred from homology"/>
<dbReference type="GO" id="GO:0005794">
    <property type="term" value="C:Golgi apparatus"/>
    <property type="evidence" value="ECO:0007669"/>
    <property type="project" value="TreeGrafter"/>
</dbReference>